<name>A0A8B9TCK0_ANAPL</name>
<comment type="cofactor">
    <cofactor evidence="2">
        <name>pyridoxal 5'-phosphate</name>
        <dbReference type="ChEBI" id="CHEBI:597326"/>
    </cofactor>
</comment>
<evidence type="ECO:0000259" key="4">
    <source>
        <dbReference type="Pfam" id="PF00464"/>
    </source>
</evidence>
<protein>
    <recommendedName>
        <fullName evidence="4">Serine hydroxymethyltransferase-like domain-containing protein</fullName>
    </recommendedName>
</protein>
<accession>A0A8B9TCK0</accession>
<dbReference type="AlphaFoldDB" id="A0A8B9TCK0"/>
<reference evidence="5" key="3">
    <citation type="submission" date="2025-09" db="UniProtKB">
        <authorList>
            <consortium name="Ensembl"/>
        </authorList>
    </citation>
    <scope>IDENTIFICATION</scope>
</reference>
<dbReference type="InterPro" id="IPR039429">
    <property type="entry name" value="SHMT-like_dom"/>
</dbReference>
<dbReference type="GO" id="GO:0030170">
    <property type="term" value="F:pyridoxal phosphate binding"/>
    <property type="evidence" value="ECO:0007669"/>
    <property type="project" value="TreeGrafter"/>
</dbReference>
<dbReference type="InterPro" id="IPR015421">
    <property type="entry name" value="PyrdxlP-dep_Trfase_major"/>
</dbReference>
<evidence type="ECO:0000256" key="1">
    <source>
        <dbReference type="ARBA" id="ARBA00001528"/>
    </source>
</evidence>
<organism evidence="5 6">
    <name type="scientific">Anas platyrhynchos</name>
    <name type="common">Mallard</name>
    <name type="synonym">Anas boschas</name>
    <dbReference type="NCBI Taxonomy" id="8839"/>
    <lineage>
        <taxon>Eukaryota</taxon>
        <taxon>Metazoa</taxon>
        <taxon>Chordata</taxon>
        <taxon>Craniata</taxon>
        <taxon>Vertebrata</taxon>
        <taxon>Euteleostomi</taxon>
        <taxon>Archelosauria</taxon>
        <taxon>Archosauria</taxon>
        <taxon>Dinosauria</taxon>
        <taxon>Saurischia</taxon>
        <taxon>Theropoda</taxon>
        <taxon>Coelurosauria</taxon>
        <taxon>Aves</taxon>
        <taxon>Neognathae</taxon>
        <taxon>Galloanserae</taxon>
        <taxon>Anseriformes</taxon>
        <taxon>Anatidae</taxon>
        <taxon>Anatinae</taxon>
        <taxon>Anas</taxon>
    </lineage>
</organism>
<dbReference type="Proteomes" id="UP000694400">
    <property type="component" value="Chromosome 15"/>
</dbReference>
<keyword evidence="3" id="KW-0663">Pyridoxal phosphate</keyword>
<dbReference type="GO" id="GO:0005634">
    <property type="term" value="C:nucleus"/>
    <property type="evidence" value="ECO:0007669"/>
    <property type="project" value="TreeGrafter"/>
</dbReference>
<evidence type="ECO:0000256" key="2">
    <source>
        <dbReference type="ARBA" id="ARBA00001933"/>
    </source>
</evidence>
<sequence length="92" mass="10307">MLCARGERASCSHGAGTSRLLLIAPCLWLRHLCLNPALFSGRYYGGTEFVDELERLCQKRALQAYRLDPQKWGVNVQPYSGARAAPWGELQI</sequence>
<dbReference type="GO" id="GO:0005739">
    <property type="term" value="C:mitochondrion"/>
    <property type="evidence" value="ECO:0007669"/>
    <property type="project" value="TreeGrafter"/>
</dbReference>
<dbReference type="GO" id="GO:0035999">
    <property type="term" value="P:tetrahydrofolate interconversion"/>
    <property type="evidence" value="ECO:0007669"/>
    <property type="project" value="UniProtKB-UniPathway"/>
</dbReference>
<dbReference type="SUPFAM" id="SSF53383">
    <property type="entry name" value="PLP-dependent transferases"/>
    <property type="match status" value="1"/>
</dbReference>
<dbReference type="GO" id="GO:0019264">
    <property type="term" value="P:glycine biosynthetic process from serine"/>
    <property type="evidence" value="ECO:0007669"/>
    <property type="project" value="TreeGrafter"/>
</dbReference>
<comment type="catalytic activity">
    <reaction evidence="1">
        <text>(6R)-5,10-methylene-5,6,7,8-tetrahydrofolate + glycine + H2O = (6S)-5,6,7,8-tetrahydrofolate + L-serine</text>
        <dbReference type="Rhea" id="RHEA:15481"/>
        <dbReference type="ChEBI" id="CHEBI:15377"/>
        <dbReference type="ChEBI" id="CHEBI:15636"/>
        <dbReference type="ChEBI" id="CHEBI:33384"/>
        <dbReference type="ChEBI" id="CHEBI:57305"/>
        <dbReference type="ChEBI" id="CHEBI:57453"/>
        <dbReference type="EC" id="2.1.2.1"/>
    </reaction>
</comment>
<reference evidence="5" key="1">
    <citation type="submission" date="2019-08" db="EMBL/GenBank/DDBJ databases">
        <title>Three high-quality genomes provides insights into domestication of ducks.</title>
        <authorList>
            <person name="Hou Z.C."/>
            <person name="Zhu F."/>
            <person name="Yin Z.T."/>
            <person name="Zhang F."/>
        </authorList>
    </citation>
    <scope>NUCLEOTIDE SEQUENCE [LARGE SCALE GENOMIC DNA]</scope>
</reference>
<dbReference type="Pfam" id="PF00464">
    <property type="entry name" value="SHMT"/>
    <property type="match status" value="1"/>
</dbReference>
<dbReference type="UniPathway" id="UPA00193"/>
<proteinExistence type="predicted"/>
<dbReference type="PANTHER" id="PTHR11680:SF59">
    <property type="entry name" value="SERINE HYDROXYMETHYLTRANSFERASE, CYTOSOLIC"/>
    <property type="match status" value="1"/>
</dbReference>
<reference evidence="5" key="2">
    <citation type="submission" date="2025-08" db="UniProtKB">
        <authorList>
            <consortium name="Ensembl"/>
        </authorList>
    </citation>
    <scope>IDENTIFICATION</scope>
</reference>
<dbReference type="PANTHER" id="PTHR11680">
    <property type="entry name" value="SERINE HYDROXYMETHYLTRANSFERASE"/>
    <property type="match status" value="1"/>
</dbReference>
<dbReference type="GO" id="GO:0004372">
    <property type="term" value="F:glycine hydroxymethyltransferase activity"/>
    <property type="evidence" value="ECO:0007669"/>
    <property type="project" value="UniProtKB-EC"/>
</dbReference>
<dbReference type="Ensembl" id="ENSAPLT00020020278.1">
    <property type="protein sequence ID" value="ENSAPLP00020018755.1"/>
    <property type="gene ID" value="ENSAPLG00020013327.1"/>
</dbReference>
<dbReference type="InterPro" id="IPR049943">
    <property type="entry name" value="Ser_HO-MeTrfase-like"/>
</dbReference>
<evidence type="ECO:0000313" key="5">
    <source>
        <dbReference type="Ensembl" id="ENSAPLP00020018755.1"/>
    </source>
</evidence>
<dbReference type="InterPro" id="IPR015424">
    <property type="entry name" value="PyrdxlP-dep_Trfase"/>
</dbReference>
<dbReference type="Gene3D" id="3.40.640.10">
    <property type="entry name" value="Type I PLP-dependent aspartate aminotransferase-like (Major domain)"/>
    <property type="match status" value="1"/>
</dbReference>
<evidence type="ECO:0000313" key="6">
    <source>
        <dbReference type="Proteomes" id="UP000694400"/>
    </source>
</evidence>
<feature type="domain" description="Serine hydroxymethyltransferase-like" evidence="4">
    <location>
        <begin position="41"/>
        <end position="84"/>
    </location>
</feature>
<evidence type="ECO:0000256" key="3">
    <source>
        <dbReference type="ARBA" id="ARBA00022898"/>
    </source>
</evidence>